<sequence>MTLLRSDVTNHFIVTGRIEDNSCCKISRNSSLETNCCSSDSCEEQGDSLYGFASWRIEDNSCCKISRNSSLETNCCSSDSCEEQGGSLHGFASCELAPWENDALPT</sequence>
<evidence type="ECO:0000313" key="2">
    <source>
        <dbReference type="Proteomes" id="UP001152562"/>
    </source>
</evidence>
<comment type="caution">
    <text evidence="1">The sequence shown here is derived from an EMBL/GenBank/DDBJ whole genome shotgun (WGS) entry which is preliminary data.</text>
</comment>
<organism evidence="1 2">
    <name type="scientific">Pieris brassicae</name>
    <name type="common">White butterfly</name>
    <name type="synonym">Large white butterfly</name>
    <dbReference type="NCBI Taxonomy" id="7116"/>
    <lineage>
        <taxon>Eukaryota</taxon>
        <taxon>Metazoa</taxon>
        <taxon>Ecdysozoa</taxon>
        <taxon>Arthropoda</taxon>
        <taxon>Hexapoda</taxon>
        <taxon>Insecta</taxon>
        <taxon>Pterygota</taxon>
        <taxon>Neoptera</taxon>
        <taxon>Endopterygota</taxon>
        <taxon>Lepidoptera</taxon>
        <taxon>Glossata</taxon>
        <taxon>Ditrysia</taxon>
        <taxon>Papilionoidea</taxon>
        <taxon>Pieridae</taxon>
        <taxon>Pierinae</taxon>
        <taxon>Pieris</taxon>
    </lineage>
</organism>
<dbReference type="Proteomes" id="UP001152562">
    <property type="component" value="Unassembled WGS sequence"/>
</dbReference>
<proteinExistence type="predicted"/>
<reference evidence="1" key="1">
    <citation type="submission" date="2022-05" db="EMBL/GenBank/DDBJ databases">
        <authorList>
            <person name="Okamura Y."/>
        </authorList>
    </citation>
    <scope>NUCLEOTIDE SEQUENCE</scope>
</reference>
<dbReference type="AlphaFoldDB" id="A0A9P0TYM8"/>
<protein>
    <submittedName>
        <fullName evidence="1">Uncharacterized protein</fullName>
    </submittedName>
</protein>
<keyword evidence="2" id="KW-1185">Reference proteome</keyword>
<accession>A0A9P0TYM8</accession>
<evidence type="ECO:0000313" key="1">
    <source>
        <dbReference type="EMBL" id="CAH4038192.1"/>
    </source>
</evidence>
<name>A0A9P0TYM8_PIEBR</name>
<dbReference type="EMBL" id="CALOZG010000086">
    <property type="protein sequence ID" value="CAH4038192.1"/>
    <property type="molecule type" value="Genomic_DNA"/>
</dbReference>
<gene>
    <name evidence="1" type="ORF">PIBRA_LOCUS13784</name>
</gene>